<comment type="caution">
    <text evidence="8">The sequence shown here is derived from an EMBL/GenBank/DDBJ whole genome shotgun (WGS) entry which is preliminary data.</text>
</comment>
<dbReference type="InterPro" id="IPR051166">
    <property type="entry name" value="Threonine_Synthase"/>
</dbReference>
<keyword evidence="4" id="KW-0456">Lyase</keyword>
<dbReference type="PANTHER" id="PTHR42690:SF1">
    <property type="entry name" value="THREONINE SYNTHASE-LIKE 2"/>
    <property type="match status" value="1"/>
</dbReference>
<dbReference type="CDD" id="cd01560">
    <property type="entry name" value="Thr-synth_2"/>
    <property type="match status" value="1"/>
</dbReference>
<accession>A0ABX1T368</accession>
<feature type="domain" description="Tryptophan synthase beta chain-like PALP" evidence="6">
    <location>
        <begin position="101"/>
        <end position="402"/>
    </location>
</feature>
<keyword evidence="3" id="KW-0663">Pyridoxal phosphate</keyword>
<evidence type="ECO:0000256" key="5">
    <source>
        <dbReference type="NCBIfam" id="TIGR00260"/>
    </source>
</evidence>
<reference evidence="8 9" key="1">
    <citation type="submission" date="2019-07" db="EMBL/GenBank/DDBJ databases">
        <title>SAR11 Genome Evolution.</title>
        <authorList>
            <person name="Giovannoni S."/>
        </authorList>
    </citation>
    <scope>NUCLEOTIDE SEQUENCE [LARGE SCALE GENOMIC DNA]</scope>
    <source>
        <strain evidence="8 9">HTCC9565</strain>
    </source>
</reference>
<dbReference type="EMBL" id="LANA01000001">
    <property type="protein sequence ID" value="NMN67514.1"/>
    <property type="molecule type" value="Genomic_DNA"/>
</dbReference>
<dbReference type="Gene3D" id="3.90.1380.10">
    <property type="entry name" value="Threonine synthase, N-terminal domain"/>
    <property type="match status" value="1"/>
</dbReference>
<evidence type="ECO:0000313" key="9">
    <source>
        <dbReference type="Proteomes" id="UP001166004"/>
    </source>
</evidence>
<feature type="domain" description="Threonine synthase N-terminal" evidence="7">
    <location>
        <begin position="2"/>
        <end position="80"/>
    </location>
</feature>
<dbReference type="InterPro" id="IPR036052">
    <property type="entry name" value="TrpB-like_PALP_sf"/>
</dbReference>
<dbReference type="InterPro" id="IPR029144">
    <property type="entry name" value="Thr_synth_N"/>
</dbReference>
<dbReference type="Gene3D" id="3.40.50.1100">
    <property type="match status" value="2"/>
</dbReference>
<evidence type="ECO:0000259" key="6">
    <source>
        <dbReference type="Pfam" id="PF00291"/>
    </source>
</evidence>
<name>A0ABX1T368_PELUQ</name>
<organism evidence="8 9">
    <name type="scientific">Pelagibacter ubique</name>
    <dbReference type="NCBI Taxonomy" id="198252"/>
    <lineage>
        <taxon>Bacteria</taxon>
        <taxon>Pseudomonadati</taxon>
        <taxon>Pseudomonadota</taxon>
        <taxon>Alphaproteobacteria</taxon>
        <taxon>Candidatus Pelagibacterales</taxon>
        <taxon>Candidatus Pelagibacteraceae</taxon>
        <taxon>Candidatus Pelagibacter</taxon>
    </lineage>
</organism>
<dbReference type="NCBIfam" id="TIGR00260">
    <property type="entry name" value="thrC"/>
    <property type="match status" value="1"/>
</dbReference>
<dbReference type="InterPro" id="IPR004450">
    <property type="entry name" value="Thr_synthase-like"/>
</dbReference>
<protein>
    <recommendedName>
        <fullName evidence="5">Threonine synthase</fullName>
        <ecNumber evidence="5">4.2.3.1</ecNumber>
    </recommendedName>
</protein>
<evidence type="ECO:0000256" key="2">
    <source>
        <dbReference type="ARBA" id="ARBA00005517"/>
    </source>
</evidence>
<dbReference type="EC" id="4.2.3.1" evidence="5"/>
<dbReference type="Pfam" id="PF14821">
    <property type="entry name" value="Thr_synth_N"/>
    <property type="match status" value="1"/>
</dbReference>
<dbReference type="Proteomes" id="UP001166004">
    <property type="component" value="Unassembled WGS sequence"/>
</dbReference>
<dbReference type="InterPro" id="IPR037158">
    <property type="entry name" value="Thr_synth_N_sf"/>
</dbReference>
<dbReference type="RefSeq" id="WP_169036007.1">
    <property type="nucleotide sequence ID" value="NZ_LANA01000001.1"/>
</dbReference>
<evidence type="ECO:0000259" key="7">
    <source>
        <dbReference type="Pfam" id="PF14821"/>
    </source>
</evidence>
<proteinExistence type="inferred from homology"/>
<evidence type="ECO:0000313" key="8">
    <source>
        <dbReference type="EMBL" id="NMN67514.1"/>
    </source>
</evidence>
<comment type="similarity">
    <text evidence="2">Belongs to the threonine synthase family.</text>
</comment>
<comment type="cofactor">
    <cofactor evidence="1">
        <name>pyridoxal 5'-phosphate</name>
        <dbReference type="ChEBI" id="CHEBI:597326"/>
    </cofactor>
</comment>
<dbReference type="SUPFAM" id="SSF53686">
    <property type="entry name" value="Tryptophan synthase beta subunit-like PLP-dependent enzymes"/>
    <property type="match status" value="1"/>
</dbReference>
<sequence length="458" mass="52029">MKYISTRDNSKEYNFEQVFIKGLADDGGLFVPKEVKKYSTEEIKVLSNLSYQNLAKEIIYPFIGDFMTVNELSDIVDKSYSVFRKDNVVDLIKLSDTTILELFHGPTLAFKDVAMQLLGNFYEYYLKKNDKNINVVVATSGDTGAAAIDAIKGKKNMNIFVLHPHEKVSLVQRKLMSTVKEKNVFNIAIEGNFDDCQNLVKSMFADKEFSNSINMSGVNSINWARIIAQAVYYFYTYFQVHDKKPINFSVPTGNFGDVYAGYLSKKMGLPINKFIVATNKNDILHRAISNGNYEAESVSETNSPSMDIQIASNFERLIYDLNNCDDNETKKIMRGIKEESKYVISKDKMERINKDFLSASMSEKEILNTIKEVHIKYDIILDPHSAIGFGSLDKVNLEGNNIVLATAHPCKFPEAIDKSIGIKPDLPDELKYVMNEKENYDIISNSLSQTQQYIKEKI</sequence>
<evidence type="ECO:0000256" key="3">
    <source>
        <dbReference type="ARBA" id="ARBA00022898"/>
    </source>
</evidence>
<evidence type="ECO:0000256" key="4">
    <source>
        <dbReference type="ARBA" id="ARBA00023239"/>
    </source>
</evidence>
<gene>
    <name evidence="8" type="ORF">VP91_00006570</name>
</gene>
<dbReference type="Pfam" id="PF00291">
    <property type="entry name" value="PALP"/>
    <property type="match status" value="1"/>
</dbReference>
<dbReference type="PANTHER" id="PTHR42690">
    <property type="entry name" value="THREONINE SYNTHASE FAMILY MEMBER"/>
    <property type="match status" value="1"/>
</dbReference>
<dbReference type="InterPro" id="IPR001926">
    <property type="entry name" value="TrpB-like_PALP"/>
</dbReference>
<keyword evidence="9" id="KW-1185">Reference proteome</keyword>
<evidence type="ECO:0000256" key="1">
    <source>
        <dbReference type="ARBA" id="ARBA00001933"/>
    </source>
</evidence>